<gene>
    <name evidence="1" type="ORF">PSET11_02139</name>
</gene>
<evidence type="ECO:0000313" key="2">
    <source>
        <dbReference type="Proteomes" id="UP000280861"/>
    </source>
</evidence>
<dbReference type="EMBL" id="UXAU01000029">
    <property type="protein sequence ID" value="VDC28513.1"/>
    <property type="molecule type" value="Genomic_DNA"/>
</dbReference>
<dbReference type="PANTHER" id="PTHR30528">
    <property type="entry name" value="CYTOPLASMIC PROTEIN"/>
    <property type="match status" value="1"/>
</dbReference>
<dbReference type="Pfam" id="PF06224">
    <property type="entry name" value="AlkZ-like"/>
    <property type="match status" value="1"/>
</dbReference>
<dbReference type="PANTHER" id="PTHR30528:SF0">
    <property type="entry name" value="CYTOPLASMIC PROTEIN"/>
    <property type="match status" value="1"/>
</dbReference>
<protein>
    <recommendedName>
        <fullName evidence="3">Winged helix-turn-helix domain-containing protein</fullName>
    </recommendedName>
</protein>
<dbReference type="InterPro" id="IPR009351">
    <property type="entry name" value="AlkZ-like"/>
</dbReference>
<dbReference type="AlphaFoldDB" id="A0A3P5XLB7"/>
<reference evidence="1 2" key="1">
    <citation type="submission" date="2018-11" db="EMBL/GenBank/DDBJ databases">
        <authorList>
            <person name="Criscuolo A."/>
        </authorList>
    </citation>
    <scope>NUCLEOTIDE SEQUENCE [LARGE SCALE GENOMIC DNA]</scope>
    <source>
        <strain evidence="1">AT11b</strain>
    </source>
</reference>
<proteinExistence type="predicted"/>
<evidence type="ECO:0000313" key="1">
    <source>
        <dbReference type="EMBL" id="VDC28513.1"/>
    </source>
</evidence>
<organism evidence="1 2">
    <name type="scientific">Arthrobacter ulcerisalmonis</name>
    <dbReference type="NCBI Taxonomy" id="2483813"/>
    <lineage>
        <taxon>Bacteria</taxon>
        <taxon>Bacillati</taxon>
        <taxon>Actinomycetota</taxon>
        <taxon>Actinomycetes</taxon>
        <taxon>Micrococcales</taxon>
        <taxon>Micrococcaceae</taxon>
        <taxon>Arthrobacter</taxon>
    </lineage>
</organism>
<dbReference type="OrthoDB" id="9787207at2"/>
<accession>A0A3P5XLB7</accession>
<sequence length="416" mass="45916">MPAALSLNQARRIALAAQGLAKRRPTGPVSARAVGRTFAQLQLVQIDSVNVLSRSHFLPFYSRLGNYDRAILSKLAGTAPRRMMEYWAHEASFIRPEHYHDLLLWQRRAWVGANGLDPAMVGSVSAQVLAALANGPPMTAADVSAKIGHVEAKSNQNWGWNWNAVKRVLEHLFEAGQVSAAARTDQFERKYTLTERVLPASVRPVVSATLDLAAEPDRDAALLRLTEAAAQAHGIGSAKCFADYFRTPIKSTSLALRELVAQGRVEAVSVAGWDREVFRHVDAVLPRKATGAALLSPFDSMVFERRRLEELFGFHYRIEIYTPAHKRRFGYYVLPFLLRDQMVARVDLKADRPGGKLLVRSAFGEPGAPVDTAVELAAELSLMAQWLELDDVVVHPVGDLASELAAVMPLVRSRDQ</sequence>
<evidence type="ECO:0008006" key="3">
    <source>
        <dbReference type="Google" id="ProtNLM"/>
    </source>
</evidence>
<dbReference type="Proteomes" id="UP000280861">
    <property type="component" value="Unassembled WGS sequence"/>
</dbReference>
<name>A0A3P5XLB7_9MICC</name>
<dbReference type="RefSeq" id="WP_124092053.1">
    <property type="nucleotide sequence ID" value="NZ_CBCRYA010000017.1"/>
</dbReference>
<keyword evidence="2" id="KW-1185">Reference proteome</keyword>